<dbReference type="EMBL" id="MU266800">
    <property type="protein sequence ID" value="KAH7918354.1"/>
    <property type="molecule type" value="Genomic_DNA"/>
</dbReference>
<evidence type="ECO:0000313" key="2">
    <source>
        <dbReference type="Proteomes" id="UP000790709"/>
    </source>
</evidence>
<reference evidence="1" key="1">
    <citation type="journal article" date="2021" name="New Phytol.">
        <title>Evolutionary innovations through gain and loss of genes in the ectomycorrhizal Boletales.</title>
        <authorList>
            <person name="Wu G."/>
            <person name="Miyauchi S."/>
            <person name="Morin E."/>
            <person name="Kuo A."/>
            <person name="Drula E."/>
            <person name="Varga T."/>
            <person name="Kohler A."/>
            <person name="Feng B."/>
            <person name="Cao Y."/>
            <person name="Lipzen A."/>
            <person name="Daum C."/>
            <person name="Hundley H."/>
            <person name="Pangilinan J."/>
            <person name="Johnson J."/>
            <person name="Barry K."/>
            <person name="LaButti K."/>
            <person name="Ng V."/>
            <person name="Ahrendt S."/>
            <person name="Min B."/>
            <person name="Choi I.G."/>
            <person name="Park H."/>
            <person name="Plett J.M."/>
            <person name="Magnuson J."/>
            <person name="Spatafora J.W."/>
            <person name="Nagy L.G."/>
            <person name="Henrissat B."/>
            <person name="Grigoriev I.V."/>
            <person name="Yang Z.L."/>
            <person name="Xu J."/>
            <person name="Martin F.M."/>
        </authorList>
    </citation>
    <scope>NUCLEOTIDE SEQUENCE</scope>
    <source>
        <strain evidence="1">KUC20120723A-06</strain>
    </source>
</reference>
<protein>
    <submittedName>
        <fullName evidence="1">WD40 repeat-like protein</fullName>
    </submittedName>
</protein>
<gene>
    <name evidence="1" type="ORF">BV22DRAFT_1123757</name>
</gene>
<accession>A0ACB8AYX1</accession>
<keyword evidence="2" id="KW-1185">Reference proteome</keyword>
<comment type="caution">
    <text evidence="1">The sequence shown here is derived from an EMBL/GenBank/DDBJ whole genome shotgun (WGS) entry which is preliminary data.</text>
</comment>
<dbReference type="Proteomes" id="UP000790709">
    <property type="component" value="Unassembled WGS sequence"/>
</dbReference>
<organism evidence="1 2">
    <name type="scientific">Leucogyrophana mollusca</name>
    <dbReference type="NCBI Taxonomy" id="85980"/>
    <lineage>
        <taxon>Eukaryota</taxon>
        <taxon>Fungi</taxon>
        <taxon>Dikarya</taxon>
        <taxon>Basidiomycota</taxon>
        <taxon>Agaricomycotina</taxon>
        <taxon>Agaricomycetes</taxon>
        <taxon>Agaricomycetidae</taxon>
        <taxon>Boletales</taxon>
        <taxon>Boletales incertae sedis</taxon>
        <taxon>Leucogyrophana</taxon>
    </lineage>
</organism>
<sequence>MAEVHPYANFARTSLSSAYKVVQKQIWMDQSIVNLMTAMETLYSFMSVADNFIDGKLNILQQNIKTILLQTVECATLISDYAHQGFAGDTCRVFRIKDYAGTCKRLIQGLHDLQANFETGIGAQPVFVSYRTHGVVAETSTHQILDRLMPADMYGSVHSECLPGTCQELLGRIISWATDINSQQNVFWLHGVAGSGKSTVATTVAKYIGEMHRLGAFICFNQSFADCSHPSMVIRTLAHKLGTFDKQIGKAISEAMEGYPGVKDASLSTQFTELLVKPLSSLASLQDKGAIVVVLDALDECGSDKTRAGLLQVLKTKLHQIPSYVRIFITSHSFLNDIRGALEHQRVHKECLYANDADISAFIHKEMTRAKEMDRNLPSDWPGDERIDKLTSCASVKFIREYAPTRRLETVLWSAQDFVTDFHDVLSIILAAKKPLTTSAIDKLLSVSQIQGSAHIVSCLSSVLSYDLDNPAVPVHILHPPFADFLSDTKQSGQDAWYIDKDTSHKDLAIACLKRLYTKGLKKNICNLSLACQDWKSKDLPEDIAYACIFWVDHVSATADSSIALIVPYIEKFLQEHLLHWFEAMSILRKSQETIRLLECLWRQIPEKSYQNLHTFVLDVWRFAQQFVADMEEHPLLIYHDALPFSCKDSLVYKGFYNHELYARVIGLKVMRHMDWVESVAFSPDGTCVVSGSDDKTIQVWNVPTGTQVLPPMQGHQDWMTTPSMCGMPTQAPKSSHQLKGIRTGCNQLHFHLMAPVLSLGTQVLPLIQGHKGWVLSVVFSPDGTHIVSGSDDKTIQVWDTSTGTQVLPPMQGHQGAVLSVAFSPDGTHIVSGSDDKTIRVWDASTGTQVLPPMQGHQGAVLSVAFSPDGTHIVSGSYDNTVCLWDAFMGTQVLPPMQEHQDHVQWVVFSPDGTHILSHDVGDIWLMWDAETGLLSTSYHISNFPSFSTVVKGQWIVDQPKNKTLGKIPPHIRCLASASWGTSLAIGCDNGKVIIMDFPPLLCASSETTGVIASGVRDQNDGAFISEEESFKPVLEEKNSMF</sequence>
<name>A0ACB8AYX1_9AGAM</name>
<proteinExistence type="predicted"/>
<evidence type="ECO:0000313" key="1">
    <source>
        <dbReference type="EMBL" id="KAH7918354.1"/>
    </source>
</evidence>